<dbReference type="AlphaFoldDB" id="A0A6S7KMD0"/>
<dbReference type="Proteomes" id="UP001152795">
    <property type="component" value="Unassembled WGS sequence"/>
</dbReference>
<feature type="region of interest" description="Disordered" evidence="2">
    <location>
        <begin position="452"/>
        <end position="495"/>
    </location>
</feature>
<dbReference type="EMBL" id="CACRXK020034001">
    <property type="protein sequence ID" value="CAB4044114.1"/>
    <property type="molecule type" value="Genomic_DNA"/>
</dbReference>
<evidence type="ECO:0000313" key="3">
    <source>
        <dbReference type="EMBL" id="CAB4044114.1"/>
    </source>
</evidence>
<feature type="compositionally biased region" description="Basic and acidic residues" evidence="2">
    <location>
        <begin position="1"/>
        <end position="12"/>
    </location>
</feature>
<feature type="compositionally biased region" description="Basic and acidic residues" evidence="2">
    <location>
        <begin position="455"/>
        <end position="495"/>
    </location>
</feature>
<accession>A0A6S7KMD0</accession>
<evidence type="ECO:0000256" key="1">
    <source>
        <dbReference type="SAM" id="Coils"/>
    </source>
</evidence>
<feature type="compositionally biased region" description="Polar residues" evidence="2">
    <location>
        <begin position="24"/>
        <end position="34"/>
    </location>
</feature>
<feature type="coiled-coil region" evidence="1">
    <location>
        <begin position="533"/>
        <end position="560"/>
    </location>
</feature>
<evidence type="ECO:0000313" key="4">
    <source>
        <dbReference type="Proteomes" id="UP001152795"/>
    </source>
</evidence>
<protein>
    <submittedName>
        <fullName evidence="3">Uncharacterized protein</fullName>
    </submittedName>
</protein>
<comment type="caution">
    <text evidence="3">The sequence shown here is derived from an EMBL/GenBank/DDBJ whole genome shotgun (WGS) entry which is preliminary data.</text>
</comment>
<feature type="region of interest" description="Disordered" evidence="2">
    <location>
        <begin position="1"/>
        <end position="34"/>
    </location>
</feature>
<evidence type="ECO:0000256" key="2">
    <source>
        <dbReference type="SAM" id="MobiDB-lite"/>
    </source>
</evidence>
<gene>
    <name evidence="3" type="ORF">PACLA_8A072511</name>
</gene>
<sequence>MAGRQLDADKTKPTPSSLKKSGVPSKTTIVSTPSTSDSYTIITNKLLEAIRIPDTSSTESDLWIGYESKVSGNICNPKNFIKTQKVEFIVNDQQLLAASKYIKEAADEDDILYITFVSDGKLDWYLLLGMVRIPKVFAIDLATIKESARTEDLGTAIHHLMPVFSDVTIFKIITDQHSNESIIRHGLRLLLKNKTPLIHLWKYGLNLREMGDIPRYYDNNDAAVFFKRRPFSLNPVHEEDSQLTRADTLFYRKAARSPLFVQLKKRDEFLKNYLFSSSLAGSLAVLWFTKVMCNDQQVGVDYRKGLIEIGGIASVVKAAVEQYTLLLAKPTNEITNPWFNLTGKSNNVGNGKGKEKAKRISYPNPTPEKSNEMDVDLPEALKGRIGEKVLEGTSTIQELPPPTIIPTTFNVPPPVISGNSLSSNALEALAAALVSLPQQIQASVGKAIAGTEGQQVKEAERGRKISKELGRKGEKRKDRSESNRQKKKMEGEGKKGKVDSIAALIERKEKEVETDLMMAGKLQKEYMCMEKEVEVMAKRLQLLKDAAGELQRKSSCAKEELAILKKI</sequence>
<keyword evidence="1" id="KW-0175">Coiled coil</keyword>
<feature type="region of interest" description="Disordered" evidence="2">
    <location>
        <begin position="345"/>
        <end position="373"/>
    </location>
</feature>
<name>A0A6S7KMD0_PARCT</name>
<keyword evidence="4" id="KW-1185">Reference proteome</keyword>
<proteinExistence type="predicted"/>
<organism evidence="3 4">
    <name type="scientific">Paramuricea clavata</name>
    <name type="common">Red gorgonian</name>
    <name type="synonym">Violescent sea-whip</name>
    <dbReference type="NCBI Taxonomy" id="317549"/>
    <lineage>
        <taxon>Eukaryota</taxon>
        <taxon>Metazoa</taxon>
        <taxon>Cnidaria</taxon>
        <taxon>Anthozoa</taxon>
        <taxon>Octocorallia</taxon>
        <taxon>Malacalcyonacea</taxon>
        <taxon>Plexauridae</taxon>
        <taxon>Paramuricea</taxon>
    </lineage>
</organism>
<reference evidence="3" key="1">
    <citation type="submission" date="2020-04" db="EMBL/GenBank/DDBJ databases">
        <authorList>
            <person name="Alioto T."/>
            <person name="Alioto T."/>
            <person name="Gomez Garrido J."/>
        </authorList>
    </citation>
    <scope>NUCLEOTIDE SEQUENCE</scope>
    <source>
        <strain evidence="3">A484AB</strain>
    </source>
</reference>